<keyword evidence="4" id="KW-0547">Nucleotide-binding</keyword>
<dbReference type="SMART" id="SM00382">
    <property type="entry name" value="AAA"/>
    <property type="match status" value="1"/>
</dbReference>
<dbReference type="InterPro" id="IPR003593">
    <property type="entry name" value="AAA+_ATPase"/>
</dbReference>
<keyword evidence="12" id="KW-1185">Reference proteome</keyword>
<dbReference type="InterPro" id="IPR017871">
    <property type="entry name" value="ABC_transporter-like_CS"/>
</dbReference>
<dbReference type="PANTHER" id="PTHR24221:SF654">
    <property type="entry name" value="ATP-BINDING CASSETTE SUB-FAMILY B MEMBER 6"/>
    <property type="match status" value="1"/>
</dbReference>
<dbReference type="GO" id="GO:0016887">
    <property type="term" value="F:ATP hydrolysis activity"/>
    <property type="evidence" value="ECO:0007669"/>
    <property type="project" value="InterPro"/>
</dbReference>
<evidence type="ECO:0000313" key="11">
    <source>
        <dbReference type="EMBL" id="QGS51585.1"/>
    </source>
</evidence>
<evidence type="ECO:0000256" key="3">
    <source>
        <dbReference type="ARBA" id="ARBA00022692"/>
    </source>
</evidence>
<dbReference type="Gene3D" id="1.20.1560.10">
    <property type="entry name" value="ABC transporter type 1, transmembrane domain"/>
    <property type="match status" value="1"/>
</dbReference>
<organism evidence="11 12">
    <name type="scientific">Spiroplasma tabanidicola</name>
    <dbReference type="NCBI Taxonomy" id="324079"/>
    <lineage>
        <taxon>Bacteria</taxon>
        <taxon>Bacillati</taxon>
        <taxon>Mycoplasmatota</taxon>
        <taxon>Mollicutes</taxon>
        <taxon>Entomoplasmatales</taxon>
        <taxon>Spiroplasmataceae</taxon>
        <taxon>Spiroplasma</taxon>
    </lineage>
</organism>
<feature type="transmembrane region" description="Helical" evidence="8">
    <location>
        <begin position="270"/>
        <end position="295"/>
    </location>
</feature>
<dbReference type="SUPFAM" id="SSF90123">
    <property type="entry name" value="ABC transporter transmembrane region"/>
    <property type="match status" value="1"/>
</dbReference>
<evidence type="ECO:0000256" key="1">
    <source>
        <dbReference type="ARBA" id="ARBA00004651"/>
    </source>
</evidence>
<dbReference type="InterPro" id="IPR036640">
    <property type="entry name" value="ABC1_TM_sf"/>
</dbReference>
<evidence type="ECO:0000256" key="5">
    <source>
        <dbReference type="ARBA" id="ARBA00022840"/>
    </source>
</evidence>
<dbReference type="Gene3D" id="3.40.50.300">
    <property type="entry name" value="P-loop containing nucleotide triphosphate hydrolases"/>
    <property type="match status" value="1"/>
</dbReference>
<dbReference type="GO" id="GO:0005886">
    <property type="term" value="C:plasma membrane"/>
    <property type="evidence" value="ECO:0007669"/>
    <property type="project" value="UniProtKB-SubCell"/>
</dbReference>
<dbReference type="KEGG" id="stab:STABA_v1c02180"/>
<evidence type="ECO:0000256" key="2">
    <source>
        <dbReference type="ARBA" id="ARBA00005417"/>
    </source>
</evidence>
<dbReference type="Pfam" id="PF00664">
    <property type="entry name" value="ABC_membrane"/>
    <property type="match status" value="1"/>
</dbReference>
<dbReference type="GO" id="GO:0140359">
    <property type="term" value="F:ABC-type transporter activity"/>
    <property type="evidence" value="ECO:0007669"/>
    <property type="project" value="InterPro"/>
</dbReference>
<dbReference type="PROSITE" id="PS50929">
    <property type="entry name" value="ABC_TM1F"/>
    <property type="match status" value="1"/>
</dbReference>
<reference evidence="11 12" key="1">
    <citation type="submission" date="2019-11" db="EMBL/GenBank/DDBJ databases">
        <title>Complete genome sequence of Spiroplasma tabanidicola TAUS-1 (DSM 22603).</title>
        <authorList>
            <person name="Huang C.-T."/>
            <person name="Lin Y.-C."/>
            <person name="Kuo C.-H."/>
        </authorList>
    </citation>
    <scope>NUCLEOTIDE SEQUENCE [LARGE SCALE GENOMIC DNA]</scope>
    <source>
        <strain evidence="11 12">TAUS-1</strain>
    </source>
</reference>
<accession>A0A6I6C9I3</accession>
<feature type="domain" description="ABC transporter" evidence="9">
    <location>
        <begin position="370"/>
        <end position="609"/>
    </location>
</feature>
<dbReference type="PROSITE" id="PS00211">
    <property type="entry name" value="ABC_TRANSPORTER_1"/>
    <property type="match status" value="1"/>
</dbReference>
<dbReference type="AlphaFoldDB" id="A0A6I6C9I3"/>
<keyword evidence="3 8" id="KW-0812">Transmembrane</keyword>
<evidence type="ECO:0000259" key="10">
    <source>
        <dbReference type="PROSITE" id="PS50929"/>
    </source>
</evidence>
<dbReference type="GO" id="GO:0005524">
    <property type="term" value="F:ATP binding"/>
    <property type="evidence" value="ECO:0007669"/>
    <property type="project" value="UniProtKB-KW"/>
</dbReference>
<dbReference type="CDD" id="cd07346">
    <property type="entry name" value="ABC_6TM_exporters"/>
    <property type="match status" value="1"/>
</dbReference>
<dbReference type="InterPro" id="IPR011527">
    <property type="entry name" value="ABC1_TM_dom"/>
</dbReference>
<feature type="transmembrane region" description="Helical" evidence="8">
    <location>
        <begin position="187"/>
        <end position="205"/>
    </location>
</feature>
<dbReference type="Pfam" id="PF00005">
    <property type="entry name" value="ABC_tran"/>
    <property type="match status" value="1"/>
</dbReference>
<keyword evidence="6 8" id="KW-1133">Transmembrane helix</keyword>
<dbReference type="InterPro" id="IPR003439">
    <property type="entry name" value="ABC_transporter-like_ATP-bd"/>
</dbReference>
<feature type="domain" description="ABC transmembrane type-1" evidence="10">
    <location>
        <begin position="28"/>
        <end position="335"/>
    </location>
</feature>
<dbReference type="FunFam" id="3.40.50.300:FF:000218">
    <property type="entry name" value="Multidrug ABC transporter ATP-binding protein"/>
    <property type="match status" value="1"/>
</dbReference>
<dbReference type="InterPro" id="IPR027417">
    <property type="entry name" value="P-loop_NTPase"/>
</dbReference>
<evidence type="ECO:0000256" key="8">
    <source>
        <dbReference type="SAM" id="Phobius"/>
    </source>
</evidence>
<evidence type="ECO:0000313" key="12">
    <source>
        <dbReference type="Proteomes" id="UP000424468"/>
    </source>
</evidence>
<proteinExistence type="inferred from homology"/>
<name>A0A6I6C9I3_9MOLU</name>
<feature type="transmembrane region" description="Helical" evidence="8">
    <location>
        <begin position="82"/>
        <end position="103"/>
    </location>
</feature>
<dbReference type="PROSITE" id="PS50893">
    <property type="entry name" value="ABC_TRANSPORTER_2"/>
    <property type="match status" value="1"/>
</dbReference>
<sequence length="613" mass="69660">MNSDVGSRKGPFKKLLFYYYKKEYKLTLVLVLLSLIIVACSILLPLLTYQLTLAINLKLSNELGVIQETSNQSIMSFWNLDMYWLIGISVLDIIIYCTVSYFYEFVSYKIGVKIEISLRNEALENLVKQDISYYSDKKIGDLITRIIKDTQIIGDQAIEVPLQIGVSSLEILAASILMIIFSWKIAIFALAVFFISNIAIIFSFLGTRKRLSKAKNTISQINGDVVNRLSAITLIKSSGTEDYETKRFLNIHQKYYNETKKVNINQSMMLTIIWGGVFILNFSSILFSILVYGVFSDSNTGLDFFKYKLASFQLAESMLAEPLLQIMSALVGLINASVSSERVLRLIETKPKMKKVKQQSIKLKDIWGDITFENVGFNYPEKPDINILSDFSYTFKKGKSYAIVGETGCGKSTIIKLLLRFYDPSKGKILLNKKYDLKDIELKDYLNSVGYVEQEPQILYGNVFENIRYGNFSANNKKIIEACKKAGLHDLIMTWPQKYNTILGEHGVMLSGGQKQRLVIARMFLKNPKILLLDEATSALDPKVEKEIQNELNKLMQSRTTIIVAHRLSTIKKVDEIIVLGKQVHNVAQIGTFDKLKQTNGTFKELYEASIME</sequence>
<evidence type="ECO:0000256" key="6">
    <source>
        <dbReference type="ARBA" id="ARBA00022989"/>
    </source>
</evidence>
<comment type="similarity">
    <text evidence="2">Belongs to the ABC transporter superfamily.</text>
</comment>
<comment type="subcellular location">
    <subcellularLocation>
        <location evidence="1">Cell membrane</location>
        <topology evidence="1">Multi-pass membrane protein</topology>
    </subcellularLocation>
</comment>
<feature type="transmembrane region" description="Helical" evidence="8">
    <location>
        <begin position="160"/>
        <end position="181"/>
    </location>
</feature>
<feature type="transmembrane region" description="Helical" evidence="8">
    <location>
        <begin position="26"/>
        <end position="47"/>
    </location>
</feature>
<keyword evidence="7 8" id="KW-0472">Membrane</keyword>
<evidence type="ECO:0000259" key="9">
    <source>
        <dbReference type="PROSITE" id="PS50893"/>
    </source>
</evidence>
<dbReference type="Proteomes" id="UP000424468">
    <property type="component" value="Chromosome"/>
</dbReference>
<keyword evidence="5 11" id="KW-0067">ATP-binding</keyword>
<dbReference type="RefSeq" id="WP_170264669.1">
    <property type="nucleotide sequence ID" value="NZ_CP046276.1"/>
</dbReference>
<dbReference type="InterPro" id="IPR039421">
    <property type="entry name" value="Type_1_exporter"/>
</dbReference>
<evidence type="ECO:0000256" key="7">
    <source>
        <dbReference type="ARBA" id="ARBA00023136"/>
    </source>
</evidence>
<gene>
    <name evidence="11" type="ORF">STABA_v1c02180</name>
</gene>
<evidence type="ECO:0000256" key="4">
    <source>
        <dbReference type="ARBA" id="ARBA00022741"/>
    </source>
</evidence>
<protein>
    <submittedName>
        <fullName evidence="11">ATP-binding cassette</fullName>
    </submittedName>
</protein>
<dbReference type="PANTHER" id="PTHR24221">
    <property type="entry name" value="ATP-BINDING CASSETTE SUB-FAMILY B"/>
    <property type="match status" value="1"/>
</dbReference>
<dbReference type="SUPFAM" id="SSF52540">
    <property type="entry name" value="P-loop containing nucleoside triphosphate hydrolases"/>
    <property type="match status" value="1"/>
</dbReference>
<dbReference type="EMBL" id="CP046276">
    <property type="protein sequence ID" value="QGS51585.1"/>
    <property type="molecule type" value="Genomic_DNA"/>
</dbReference>